<dbReference type="Pfam" id="PF02441">
    <property type="entry name" value="Flavoprotein"/>
    <property type="match status" value="1"/>
</dbReference>
<dbReference type="InterPro" id="IPR036551">
    <property type="entry name" value="Flavin_trans-like"/>
</dbReference>
<organism evidence="2 3">
    <name type="scientific">Sumerlaea chitinivorans</name>
    <dbReference type="NCBI Taxonomy" id="2250252"/>
    <lineage>
        <taxon>Bacteria</taxon>
        <taxon>Candidatus Sumerlaeota</taxon>
        <taxon>Candidatus Sumerlaeia</taxon>
        <taxon>Candidatus Sumerlaeales</taxon>
        <taxon>Candidatus Sumerlaeaceae</taxon>
        <taxon>Candidatus Sumerlaea</taxon>
    </lineage>
</organism>
<dbReference type="GO" id="GO:0003824">
    <property type="term" value="F:catalytic activity"/>
    <property type="evidence" value="ECO:0007669"/>
    <property type="project" value="InterPro"/>
</dbReference>
<dbReference type="SUPFAM" id="SSF52507">
    <property type="entry name" value="Homo-oligomeric flavin-containing Cys decarboxylases, HFCD"/>
    <property type="match status" value="1"/>
</dbReference>
<feature type="domain" description="Flavoprotein" evidence="1">
    <location>
        <begin position="41"/>
        <end position="156"/>
    </location>
</feature>
<evidence type="ECO:0000313" key="3">
    <source>
        <dbReference type="Proteomes" id="UP000262583"/>
    </source>
</evidence>
<accession>A0A2Z4Y4E1</accession>
<proteinExistence type="predicted"/>
<dbReference type="Gene3D" id="3.40.50.1950">
    <property type="entry name" value="Flavin prenyltransferase-like"/>
    <property type="match status" value="1"/>
</dbReference>
<dbReference type="Proteomes" id="UP000262583">
    <property type="component" value="Chromosome"/>
</dbReference>
<evidence type="ECO:0000313" key="2">
    <source>
        <dbReference type="EMBL" id="AXA35305.1"/>
    </source>
</evidence>
<dbReference type="EMBL" id="CP030759">
    <property type="protein sequence ID" value="AXA35305.1"/>
    <property type="molecule type" value="Genomic_DNA"/>
</dbReference>
<reference evidence="2 3" key="1">
    <citation type="submission" date="2018-05" db="EMBL/GenBank/DDBJ databases">
        <title>A metagenomic window into the 2 km-deep terrestrial subsurface aquifer revealed taxonomically and functionally diverse microbial community comprising novel uncultured bacterial lineages.</title>
        <authorList>
            <person name="Kadnikov V.V."/>
            <person name="Mardanov A.V."/>
            <person name="Beletsky A.V."/>
            <person name="Banks D."/>
            <person name="Pimenov N.V."/>
            <person name="Frank Y.A."/>
            <person name="Karnachuk O.V."/>
            <person name="Ravin N.V."/>
        </authorList>
    </citation>
    <scope>NUCLEOTIDE SEQUENCE [LARGE SCALE GENOMIC DNA]</scope>
    <source>
        <strain evidence="2">BY</strain>
    </source>
</reference>
<dbReference type="KEGG" id="schv:BRCON_0528"/>
<protein>
    <recommendedName>
        <fullName evidence="1">Flavoprotein domain-containing protein</fullName>
    </recommendedName>
</protein>
<dbReference type="AlphaFoldDB" id="A0A2Z4Y4E1"/>
<sequence length="272" mass="29967">MAESRFSEEQLRTLVRETVVRVLSEFENGTQAPLRVATRKHLALLFSGAREPDDAVFDHCAALAARGHTLSVVASQSYAVLVGLERARIRLRGAREFIEDAGEAALHTLSKQCDALIIASLSLNSAAKIAVGIADSIPTQLVSHFVEHGKPVIVALDLATVRQFCFGQAVVPPRLVRAAEDHFHALEQLGLRFVPPSELVAAVDEAFHVPINETPQRLARVRPQKRRQFITAEDVWRASSRGAKELVHEPDAIITDEARDSAQRYGIHLRSE</sequence>
<dbReference type="InterPro" id="IPR003382">
    <property type="entry name" value="Flavoprotein"/>
</dbReference>
<evidence type="ECO:0000259" key="1">
    <source>
        <dbReference type="Pfam" id="PF02441"/>
    </source>
</evidence>
<name>A0A2Z4Y4E1_SUMC1</name>
<gene>
    <name evidence="2" type="ORF">BRCON_0528</name>
</gene>